<dbReference type="AlphaFoldDB" id="A0AAE3VLA2"/>
<accession>A0AAE3VLA2</accession>
<dbReference type="RefSeq" id="WP_306883889.1">
    <property type="nucleotide sequence ID" value="NZ_JAUSUL010000001.1"/>
</dbReference>
<evidence type="ECO:0000259" key="1">
    <source>
        <dbReference type="Pfam" id="PF18863"/>
    </source>
</evidence>
<proteinExistence type="predicted"/>
<protein>
    <recommendedName>
        <fullName evidence="1">HEPN AbiJ-N-terminal domain-containing protein</fullName>
    </recommendedName>
</protein>
<feature type="domain" description="HEPN AbiJ-N-terminal" evidence="1">
    <location>
        <begin position="6"/>
        <end position="140"/>
    </location>
</feature>
<sequence length="274" mass="30108">MGGDSSFSDRYGFRGPSAEITIREDAPASIRDGVLMLAYSLGLSPGAVRGAISNVLLIHPDPNNWSAGNIKSEVYSLIHNTNWYKVYDIAEQLWIEVGADDVTGEKQDAYAKRLNQLFREYGVGWEMKGGEITVRGAESFDLVTQEARSVMQDAEMPIAANEIHEALRDMSRRPEADLTGAVQHGMAALECVAREIGKTSDTLGSIIPNLKLTPPLDRALHKLWGFASQQGRHVREGGSLTFEDAELVVTVASAVSVYLIRRQSKAFNENLELE</sequence>
<dbReference type="Proteomes" id="UP001229244">
    <property type="component" value="Unassembled WGS sequence"/>
</dbReference>
<dbReference type="InterPro" id="IPR049503">
    <property type="entry name" value="AbiJ_NTD4"/>
</dbReference>
<gene>
    <name evidence="2" type="ORF">J2S73_000542</name>
</gene>
<name>A0AAE3VLA2_9HYPH</name>
<dbReference type="Pfam" id="PF18863">
    <property type="entry name" value="AbiJ_NTD4"/>
    <property type="match status" value="1"/>
</dbReference>
<organism evidence="2 3">
    <name type="scientific">Amorphus orientalis</name>
    <dbReference type="NCBI Taxonomy" id="649198"/>
    <lineage>
        <taxon>Bacteria</taxon>
        <taxon>Pseudomonadati</taxon>
        <taxon>Pseudomonadota</taxon>
        <taxon>Alphaproteobacteria</taxon>
        <taxon>Hyphomicrobiales</taxon>
        <taxon>Amorphaceae</taxon>
        <taxon>Amorphus</taxon>
    </lineage>
</organism>
<reference evidence="2" key="1">
    <citation type="submission" date="2023-07" db="EMBL/GenBank/DDBJ databases">
        <title>Genomic Encyclopedia of Type Strains, Phase IV (KMG-IV): sequencing the most valuable type-strain genomes for metagenomic binning, comparative biology and taxonomic classification.</title>
        <authorList>
            <person name="Goeker M."/>
        </authorList>
    </citation>
    <scope>NUCLEOTIDE SEQUENCE</scope>
    <source>
        <strain evidence="2">DSM 21202</strain>
    </source>
</reference>
<comment type="caution">
    <text evidence="2">The sequence shown here is derived from an EMBL/GenBank/DDBJ whole genome shotgun (WGS) entry which is preliminary data.</text>
</comment>
<evidence type="ECO:0000313" key="2">
    <source>
        <dbReference type="EMBL" id="MDQ0314105.1"/>
    </source>
</evidence>
<keyword evidence="3" id="KW-1185">Reference proteome</keyword>
<evidence type="ECO:0000313" key="3">
    <source>
        <dbReference type="Proteomes" id="UP001229244"/>
    </source>
</evidence>
<dbReference type="EMBL" id="JAUSUL010000001">
    <property type="protein sequence ID" value="MDQ0314105.1"/>
    <property type="molecule type" value="Genomic_DNA"/>
</dbReference>